<evidence type="ECO:0000313" key="3">
    <source>
        <dbReference type="RefSeq" id="XP_012883103.1"/>
    </source>
</evidence>
<keyword evidence="1" id="KW-1133">Transmembrane helix</keyword>
<reference evidence="3" key="1">
    <citation type="submission" date="2025-08" db="UniProtKB">
        <authorList>
            <consortium name="RefSeq"/>
        </authorList>
    </citation>
    <scope>IDENTIFICATION</scope>
    <source>
        <tissue evidence="3">Kidney</tissue>
    </source>
</reference>
<organism evidence="2 3">
    <name type="scientific">Dipodomys ordii</name>
    <name type="common">Ord's kangaroo rat</name>
    <dbReference type="NCBI Taxonomy" id="10020"/>
    <lineage>
        <taxon>Eukaryota</taxon>
        <taxon>Metazoa</taxon>
        <taxon>Chordata</taxon>
        <taxon>Craniata</taxon>
        <taxon>Vertebrata</taxon>
        <taxon>Euteleostomi</taxon>
        <taxon>Mammalia</taxon>
        <taxon>Eutheria</taxon>
        <taxon>Euarchontoglires</taxon>
        <taxon>Glires</taxon>
        <taxon>Rodentia</taxon>
        <taxon>Castorimorpha</taxon>
        <taxon>Heteromyidae</taxon>
        <taxon>Dipodomyinae</taxon>
        <taxon>Dipodomys</taxon>
    </lineage>
</organism>
<dbReference type="FunCoup" id="A0A1S3G2S0">
    <property type="interactions" value="1"/>
</dbReference>
<dbReference type="InParanoid" id="A0A1S3G2S0"/>
<dbReference type="InterPro" id="IPR037549">
    <property type="entry name" value="C19orf18"/>
</dbReference>
<dbReference type="KEGG" id="dord:105994236"/>
<dbReference type="Proteomes" id="UP000081671">
    <property type="component" value="Unplaced"/>
</dbReference>
<dbReference type="OrthoDB" id="9809430at2759"/>
<proteinExistence type="predicted"/>
<keyword evidence="1" id="KW-0812">Transmembrane</keyword>
<dbReference type="PANTHER" id="PTHR38000:SF1">
    <property type="entry name" value="RIKEN CDNA 2900092C05 GENE"/>
    <property type="match status" value="1"/>
</dbReference>
<keyword evidence="1" id="KW-0472">Membrane</keyword>
<name>A0A1S3G2S0_DIPOR</name>
<sequence length="149" mass="16757">MQWQVPAFTGCQFGYPLDTAESVIPRRPVLVQVIFIACTSLSIALVCGILVFYLIHLLVKSEESQQLAMLYENVEIPFLGDEKEGSEDDGLEESAHLLPENEKELGKFIGSVIRAKRRENSIKKKLREQQALPTQSIKNDIYSGTMESL</sequence>
<gene>
    <name evidence="3" type="primary">LOC105994236</name>
</gene>
<keyword evidence="2" id="KW-1185">Reference proteome</keyword>
<dbReference type="AlphaFoldDB" id="A0A1S3G2S0"/>
<dbReference type="GeneID" id="105994236"/>
<evidence type="ECO:0000313" key="2">
    <source>
        <dbReference type="Proteomes" id="UP000081671"/>
    </source>
</evidence>
<accession>A0A1S3G2S0</accession>
<feature type="transmembrane region" description="Helical" evidence="1">
    <location>
        <begin position="33"/>
        <end position="59"/>
    </location>
</feature>
<dbReference type="RefSeq" id="XP_012883103.1">
    <property type="nucleotide sequence ID" value="XM_013027649.1"/>
</dbReference>
<dbReference type="Pfam" id="PF17686">
    <property type="entry name" value="DUF5534"/>
    <property type="match status" value="1"/>
</dbReference>
<evidence type="ECO:0000256" key="1">
    <source>
        <dbReference type="SAM" id="Phobius"/>
    </source>
</evidence>
<protein>
    <submittedName>
        <fullName evidence="3">Uncharacterized protein C19orf18 homolog</fullName>
    </submittedName>
</protein>
<dbReference type="PANTHER" id="PTHR38000">
    <property type="entry name" value="RIKEN CDNA 2900092C05"/>
    <property type="match status" value="1"/>
</dbReference>